<keyword evidence="3" id="KW-1003">Cell membrane</keyword>
<feature type="transmembrane region" description="Helical" evidence="9">
    <location>
        <begin position="52"/>
        <end position="76"/>
    </location>
</feature>
<dbReference type="EMBL" id="UNSC01000001">
    <property type="protein sequence ID" value="SZD71154.1"/>
    <property type="molecule type" value="Genomic_DNA"/>
</dbReference>
<organism evidence="12 13">
    <name type="scientific">Candidatus Ornithobacterium hominis</name>
    <dbReference type="NCBI Taxonomy" id="2497989"/>
    <lineage>
        <taxon>Bacteria</taxon>
        <taxon>Pseudomonadati</taxon>
        <taxon>Bacteroidota</taxon>
        <taxon>Flavobacteriia</taxon>
        <taxon>Flavobacteriales</taxon>
        <taxon>Weeksellaceae</taxon>
        <taxon>Ornithobacterium</taxon>
    </lineage>
</organism>
<feature type="domain" description="MotA/TolQ/ExbB proton channel" evidence="11">
    <location>
        <begin position="117"/>
        <end position="238"/>
    </location>
</feature>
<evidence type="ECO:0000256" key="4">
    <source>
        <dbReference type="ARBA" id="ARBA00022692"/>
    </source>
</evidence>
<dbReference type="GO" id="GO:0005886">
    <property type="term" value="C:plasma membrane"/>
    <property type="evidence" value="ECO:0007669"/>
    <property type="project" value="UniProtKB-SubCell"/>
</dbReference>
<accession>A0A383TU26</accession>
<gene>
    <name evidence="12" type="ORF">SAMEA104719789_00248</name>
</gene>
<evidence type="ECO:0000256" key="9">
    <source>
        <dbReference type="SAM" id="Phobius"/>
    </source>
</evidence>
<dbReference type="InterPro" id="IPR050790">
    <property type="entry name" value="ExbB/TolQ_transport"/>
</dbReference>
<keyword evidence="7 9" id="KW-0472">Membrane</keyword>
<dbReference type="OrthoDB" id="4045at2"/>
<feature type="chain" id="PRO_5016574352" evidence="10">
    <location>
        <begin position="23"/>
        <end position="253"/>
    </location>
</feature>
<feature type="transmembrane region" description="Helical" evidence="9">
    <location>
        <begin position="204"/>
        <end position="226"/>
    </location>
</feature>
<evidence type="ECO:0000256" key="3">
    <source>
        <dbReference type="ARBA" id="ARBA00022475"/>
    </source>
</evidence>
<evidence type="ECO:0000256" key="2">
    <source>
        <dbReference type="ARBA" id="ARBA00022448"/>
    </source>
</evidence>
<proteinExistence type="inferred from homology"/>
<reference evidence="12 13" key="1">
    <citation type="submission" date="2018-09" db="EMBL/GenBank/DDBJ databases">
        <authorList>
            <consortium name="Pathogen Informatics"/>
        </authorList>
    </citation>
    <scope>NUCLEOTIDE SEQUENCE [LARGE SCALE GENOMIC DNA]</scope>
    <source>
        <strain evidence="12 13">OH-22767</strain>
    </source>
</reference>
<evidence type="ECO:0000256" key="6">
    <source>
        <dbReference type="ARBA" id="ARBA00022989"/>
    </source>
</evidence>
<dbReference type="Pfam" id="PF01618">
    <property type="entry name" value="MotA_ExbB"/>
    <property type="match status" value="1"/>
</dbReference>
<keyword evidence="4 9" id="KW-0812">Transmembrane</keyword>
<dbReference type="GO" id="GO:0017038">
    <property type="term" value="P:protein import"/>
    <property type="evidence" value="ECO:0007669"/>
    <property type="project" value="TreeGrafter"/>
</dbReference>
<feature type="signal peptide" evidence="10">
    <location>
        <begin position="1"/>
        <end position="22"/>
    </location>
</feature>
<dbReference type="PANTHER" id="PTHR30625:SF15">
    <property type="entry name" value="BIOPOLYMER TRANSPORT PROTEIN EXBB"/>
    <property type="match status" value="1"/>
</dbReference>
<sequence>MKKQFSLLAMAGIALTTVQANAATFSTILQETTDVVVTTESSGGPIYLLKEFFVMGGPFWMTLPLICLILGLAFAIERMLYLNSADVNTDKLLDEIEEALNNGGIESAKDVARDRKGPVASIAYQALTRVGDNQPFDDVERSVVGYGGVEVGRLERNLSWIGLFIAIAPMLGFMGTVVGMVMAFQDIAKSGSVQAQDMAGNIQVALLTTLAGLVVAIILQIFYNYLTAKVDSIVNKMEDASISIMDILVRYRK</sequence>
<keyword evidence="6 9" id="KW-1133">Transmembrane helix</keyword>
<evidence type="ECO:0000256" key="5">
    <source>
        <dbReference type="ARBA" id="ARBA00022927"/>
    </source>
</evidence>
<keyword evidence="10" id="KW-0732">Signal</keyword>
<dbReference type="Proteomes" id="UP000262142">
    <property type="component" value="Unassembled WGS sequence"/>
</dbReference>
<keyword evidence="2 8" id="KW-0813">Transport</keyword>
<evidence type="ECO:0000256" key="1">
    <source>
        <dbReference type="ARBA" id="ARBA00004651"/>
    </source>
</evidence>
<dbReference type="PANTHER" id="PTHR30625">
    <property type="entry name" value="PROTEIN TOLQ"/>
    <property type="match status" value="1"/>
</dbReference>
<evidence type="ECO:0000313" key="13">
    <source>
        <dbReference type="Proteomes" id="UP000262142"/>
    </source>
</evidence>
<comment type="similarity">
    <text evidence="8">Belongs to the exbB/tolQ family.</text>
</comment>
<evidence type="ECO:0000259" key="11">
    <source>
        <dbReference type="Pfam" id="PF01618"/>
    </source>
</evidence>
<feature type="transmembrane region" description="Helical" evidence="9">
    <location>
        <begin position="160"/>
        <end position="184"/>
    </location>
</feature>
<dbReference type="RefSeq" id="WP_119057200.1">
    <property type="nucleotide sequence ID" value="NZ_UNSC01000001.1"/>
</dbReference>
<evidence type="ECO:0000256" key="8">
    <source>
        <dbReference type="RuleBase" id="RU004057"/>
    </source>
</evidence>
<evidence type="ECO:0000256" key="10">
    <source>
        <dbReference type="SAM" id="SignalP"/>
    </source>
</evidence>
<keyword evidence="13" id="KW-1185">Reference proteome</keyword>
<protein>
    <submittedName>
        <fullName evidence="12">Biopolymer transport protein ExbB</fullName>
    </submittedName>
</protein>
<keyword evidence="5 8" id="KW-0653">Protein transport</keyword>
<dbReference type="AlphaFoldDB" id="A0A383TU26"/>
<evidence type="ECO:0000313" key="12">
    <source>
        <dbReference type="EMBL" id="SZD71154.1"/>
    </source>
</evidence>
<dbReference type="InterPro" id="IPR002898">
    <property type="entry name" value="MotA_ExbB_proton_chnl"/>
</dbReference>
<comment type="subcellular location">
    <subcellularLocation>
        <location evidence="1">Cell membrane</location>
        <topology evidence="1">Multi-pass membrane protein</topology>
    </subcellularLocation>
    <subcellularLocation>
        <location evidence="8">Membrane</location>
        <topology evidence="8">Multi-pass membrane protein</topology>
    </subcellularLocation>
</comment>
<name>A0A383TU26_9FLAO</name>
<evidence type="ECO:0000256" key="7">
    <source>
        <dbReference type="ARBA" id="ARBA00023136"/>
    </source>
</evidence>